<reference evidence="4" key="1">
    <citation type="journal article" date="2019" name="bioRxiv">
        <title>The Genome of the Zebra Mussel, Dreissena polymorpha: A Resource for Invasive Species Research.</title>
        <authorList>
            <person name="McCartney M.A."/>
            <person name="Auch B."/>
            <person name="Kono T."/>
            <person name="Mallez S."/>
            <person name="Zhang Y."/>
            <person name="Obille A."/>
            <person name="Becker A."/>
            <person name="Abrahante J.E."/>
            <person name="Garbe J."/>
            <person name="Badalamenti J.P."/>
            <person name="Herman A."/>
            <person name="Mangelson H."/>
            <person name="Liachko I."/>
            <person name="Sullivan S."/>
            <person name="Sone E.D."/>
            <person name="Koren S."/>
            <person name="Silverstein K.A.T."/>
            <person name="Beckman K.B."/>
            <person name="Gohl D.M."/>
        </authorList>
    </citation>
    <scope>NUCLEOTIDE SEQUENCE</scope>
    <source>
        <strain evidence="4">Duluth1</strain>
        <tissue evidence="4">Whole animal</tissue>
    </source>
</reference>
<comment type="caution">
    <text evidence="2">Lacks conserved residue(s) required for the propagation of feature annotation.</text>
</comment>
<reference evidence="4" key="2">
    <citation type="submission" date="2020-11" db="EMBL/GenBank/DDBJ databases">
        <authorList>
            <person name="McCartney M.A."/>
            <person name="Auch B."/>
            <person name="Kono T."/>
            <person name="Mallez S."/>
            <person name="Becker A."/>
            <person name="Gohl D.M."/>
            <person name="Silverstein K.A.T."/>
            <person name="Koren S."/>
            <person name="Bechman K.B."/>
            <person name="Herman A."/>
            <person name="Abrahante J.E."/>
            <person name="Garbe J."/>
        </authorList>
    </citation>
    <scope>NUCLEOTIDE SEQUENCE</scope>
    <source>
        <strain evidence="4">Duluth1</strain>
        <tissue evidence="4">Whole animal</tissue>
    </source>
</reference>
<proteinExistence type="predicted"/>
<keyword evidence="5" id="KW-1185">Reference proteome</keyword>
<dbReference type="CDD" id="cd00033">
    <property type="entry name" value="CCP"/>
    <property type="match status" value="1"/>
</dbReference>
<accession>A0A9D4LE23</accession>
<dbReference type="InterPro" id="IPR035976">
    <property type="entry name" value="Sushi/SCR/CCP_sf"/>
</dbReference>
<feature type="domain" description="Sushi" evidence="3">
    <location>
        <begin position="22"/>
        <end position="76"/>
    </location>
</feature>
<dbReference type="AlphaFoldDB" id="A0A9D4LE23"/>
<evidence type="ECO:0000259" key="3">
    <source>
        <dbReference type="PROSITE" id="PS50923"/>
    </source>
</evidence>
<evidence type="ECO:0000256" key="2">
    <source>
        <dbReference type="PROSITE-ProRule" id="PRU00302"/>
    </source>
</evidence>
<protein>
    <recommendedName>
        <fullName evidence="3">Sushi domain-containing protein</fullName>
    </recommendedName>
</protein>
<keyword evidence="2" id="KW-0768">Sushi</keyword>
<dbReference type="Pfam" id="PF00084">
    <property type="entry name" value="Sushi"/>
    <property type="match status" value="1"/>
</dbReference>
<evidence type="ECO:0000256" key="1">
    <source>
        <dbReference type="ARBA" id="ARBA00023157"/>
    </source>
</evidence>
<comment type="caution">
    <text evidence="4">The sequence shown here is derived from an EMBL/GenBank/DDBJ whole genome shotgun (WGS) entry which is preliminary data.</text>
</comment>
<evidence type="ECO:0000313" key="4">
    <source>
        <dbReference type="EMBL" id="KAH3856084.1"/>
    </source>
</evidence>
<sequence length="83" mass="9187">MKIQSCRVKFVYHPIVFRNTTTDCGPLVYSYGTTAAHDTKEGVTYSVTCEEGFAPEVAETKCMSNGSWVPQPKCLKGKSLKCM</sequence>
<dbReference type="Proteomes" id="UP000828390">
    <property type="component" value="Unassembled WGS sequence"/>
</dbReference>
<dbReference type="SUPFAM" id="SSF57535">
    <property type="entry name" value="Complement control module/SCR domain"/>
    <property type="match status" value="1"/>
</dbReference>
<dbReference type="PROSITE" id="PS50923">
    <property type="entry name" value="SUSHI"/>
    <property type="match status" value="1"/>
</dbReference>
<keyword evidence="1" id="KW-1015">Disulfide bond</keyword>
<dbReference type="Gene3D" id="2.10.70.10">
    <property type="entry name" value="Complement Module, domain 1"/>
    <property type="match status" value="1"/>
</dbReference>
<dbReference type="InterPro" id="IPR000436">
    <property type="entry name" value="Sushi_SCR_CCP_dom"/>
</dbReference>
<gene>
    <name evidence="4" type="ORF">DPMN_098664</name>
</gene>
<evidence type="ECO:0000313" key="5">
    <source>
        <dbReference type="Proteomes" id="UP000828390"/>
    </source>
</evidence>
<dbReference type="EMBL" id="JAIWYP010000003">
    <property type="protein sequence ID" value="KAH3856084.1"/>
    <property type="molecule type" value="Genomic_DNA"/>
</dbReference>
<organism evidence="4 5">
    <name type="scientific">Dreissena polymorpha</name>
    <name type="common">Zebra mussel</name>
    <name type="synonym">Mytilus polymorpha</name>
    <dbReference type="NCBI Taxonomy" id="45954"/>
    <lineage>
        <taxon>Eukaryota</taxon>
        <taxon>Metazoa</taxon>
        <taxon>Spiralia</taxon>
        <taxon>Lophotrochozoa</taxon>
        <taxon>Mollusca</taxon>
        <taxon>Bivalvia</taxon>
        <taxon>Autobranchia</taxon>
        <taxon>Heteroconchia</taxon>
        <taxon>Euheterodonta</taxon>
        <taxon>Imparidentia</taxon>
        <taxon>Neoheterodontei</taxon>
        <taxon>Myida</taxon>
        <taxon>Dreissenoidea</taxon>
        <taxon>Dreissenidae</taxon>
        <taxon>Dreissena</taxon>
    </lineage>
</organism>
<name>A0A9D4LE23_DREPO</name>